<dbReference type="EMBL" id="OUNR01000020">
    <property type="protein sequence ID" value="SPP66445.1"/>
    <property type="molecule type" value="Genomic_DNA"/>
</dbReference>
<dbReference type="Proteomes" id="UP000248168">
    <property type="component" value="Unassembled WGS sequence"/>
</dbReference>
<accession>A0A330L8Y3</accession>
<protein>
    <submittedName>
        <fullName evidence="1">Uncharacterized protein</fullName>
    </submittedName>
</protein>
<name>A0A330L8Y3_9BACT</name>
<proteinExistence type="predicted"/>
<reference evidence="2" key="1">
    <citation type="submission" date="2018-04" db="EMBL/GenBank/DDBJ databases">
        <authorList>
            <person name="Lucker S."/>
            <person name="Sakoula D."/>
        </authorList>
    </citation>
    <scope>NUCLEOTIDE SEQUENCE [LARGE SCALE GENOMIC DNA]</scope>
</reference>
<dbReference type="InParanoid" id="A0A330L8Y3"/>
<dbReference type="AlphaFoldDB" id="A0A330L8Y3"/>
<keyword evidence="2" id="KW-1185">Reference proteome</keyword>
<gene>
    <name evidence="1" type="ORF">NITLEN_70035</name>
</gene>
<evidence type="ECO:0000313" key="1">
    <source>
        <dbReference type="EMBL" id="SPP66445.1"/>
    </source>
</evidence>
<organism evidence="1 2">
    <name type="scientific">Nitrospira lenta</name>
    <dbReference type="NCBI Taxonomy" id="1436998"/>
    <lineage>
        <taxon>Bacteria</taxon>
        <taxon>Pseudomonadati</taxon>
        <taxon>Nitrospirota</taxon>
        <taxon>Nitrospiria</taxon>
        <taxon>Nitrospirales</taxon>
        <taxon>Nitrospiraceae</taxon>
        <taxon>Nitrospira</taxon>
    </lineage>
</organism>
<evidence type="ECO:0000313" key="2">
    <source>
        <dbReference type="Proteomes" id="UP000248168"/>
    </source>
</evidence>
<sequence>MNKLTDISPAKDLVVGLYFP</sequence>